<feature type="chain" id="PRO_5038596931" evidence="2">
    <location>
        <begin position="21"/>
        <end position="211"/>
    </location>
</feature>
<evidence type="ECO:0000313" key="3">
    <source>
        <dbReference type="EMBL" id="SNV29020.1"/>
    </source>
</evidence>
<dbReference type="EMBL" id="LT906441">
    <property type="protein sequence ID" value="SNV29020.1"/>
    <property type="molecule type" value="Genomic_DNA"/>
</dbReference>
<name>A0A239W4T4_9ACTN</name>
<evidence type="ECO:0000313" key="4">
    <source>
        <dbReference type="Proteomes" id="UP000215332"/>
    </source>
</evidence>
<keyword evidence="2" id="KW-0732">Signal</keyword>
<organism evidence="3 4">
    <name type="scientific">Cutibacterium granulosum</name>
    <dbReference type="NCBI Taxonomy" id="33011"/>
    <lineage>
        <taxon>Bacteria</taxon>
        <taxon>Bacillati</taxon>
        <taxon>Actinomycetota</taxon>
        <taxon>Actinomycetes</taxon>
        <taxon>Propionibacteriales</taxon>
        <taxon>Propionibacteriaceae</taxon>
        <taxon>Cutibacterium</taxon>
    </lineage>
</organism>
<dbReference type="KEGG" id="cgrn:4412665_00223"/>
<gene>
    <name evidence="3" type="ORF">SAMEA4412665_00223</name>
</gene>
<dbReference type="PROSITE" id="PS51257">
    <property type="entry name" value="PROKAR_LIPOPROTEIN"/>
    <property type="match status" value="1"/>
</dbReference>
<accession>A0A239W4T4</accession>
<protein>
    <submittedName>
        <fullName evidence="3">Uncharacterized protein</fullName>
    </submittedName>
</protein>
<sequence>MRLSCVRAGVVGVLVAGVSACSFGSGSSDSSVPSPSVSSPSVSASVGAPSTAGSPSVVGSARAQAWESAAGRRVMERARGSVAAPREVAAFQVHPRLDGSVATVHVASVQAGPTGTVLTFWLTSPTPDKVMTWVNPEEFPSLIDTVGGVKYSVDSYPGSTSSIVVGSEEPKIEPDGVYLMQAAYPVLPDTVRKVKVAVGSEVSSVEVPVTR</sequence>
<reference evidence="3 4" key="1">
    <citation type="submission" date="2017-06" db="EMBL/GenBank/DDBJ databases">
        <authorList>
            <consortium name="Pathogen Informatics"/>
        </authorList>
    </citation>
    <scope>NUCLEOTIDE SEQUENCE [LARGE SCALE GENOMIC DNA]</scope>
    <source>
        <strain evidence="3 4">NCTC11865</strain>
    </source>
</reference>
<proteinExistence type="predicted"/>
<evidence type="ECO:0000256" key="2">
    <source>
        <dbReference type="SAM" id="SignalP"/>
    </source>
</evidence>
<dbReference type="Proteomes" id="UP000215332">
    <property type="component" value="Chromosome 1"/>
</dbReference>
<evidence type="ECO:0000256" key="1">
    <source>
        <dbReference type="SAM" id="MobiDB-lite"/>
    </source>
</evidence>
<feature type="signal peptide" evidence="2">
    <location>
        <begin position="1"/>
        <end position="20"/>
    </location>
</feature>
<feature type="compositionally biased region" description="Low complexity" evidence="1">
    <location>
        <begin position="24"/>
        <end position="56"/>
    </location>
</feature>
<feature type="region of interest" description="Disordered" evidence="1">
    <location>
        <begin position="24"/>
        <end position="59"/>
    </location>
</feature>
<dbReference type="AlphaFoldDB" id="A0A239W4T4"/>